<gene>
    <name evidence="2" type="ORF">B5M42_21945</name>
</gene>
<feature type="region of interest" description="Disordered" evidence="1">
    <location>
        <begin position="1"/>
        <end position="35"/>
    </location>
</feature>
<proteinExistence type="predicted"/>
<evidence type="ECO:0000313" key="2">
    <source>
        <dbReference type="EMBL" id="TFE83855.1"/>
    </source>
</evidence>
<evidence type="ECO:0000256" key="1">
    <source>
        <dbReference type="SAM" id="MobiDB-lite"/>
    </source>
</evidence>
<sequence length="85" mass="10218">MSDQEHLEQSLTHSLEEPPIDEAQAQEEARRRLSPRYEIRIQAQMDPIAEETRWLRRHAREIDGRYDRYLQNSDRQADSPDEDNQ</sequence>
<comment type="caution">
    <text evidence="2">The sequence shown here is derived from an EMBL/GenBank/DDBJ whole genome shotgun (WGS) entry which is preliminary data.</text>
</comment>
<dbReference type="AlphaFoldDB" id="A0A4Y8PT98"/>
<dbReference type="Proteomes" id="UP000298246">
    <property type="component" value="Unassembled WGS sequence"/>
</dbReference>
<evidence type="ECO:0000313" key="3">
    <source>
        <dbReference type="Proteomes" id="UP000298246"/>
    </source>
</evidence>
<organism evidence="2 3">
    <name type="scientific">Paenibacillus athensensis</name>
    <dbReference type="NCBI Taxonomy" id="1967502"/>
    <lineage>
        <taxon>Bacteria</taxon>
        <taxon>Bacillati</taxon>
        <taxon>Bacillota</taxon>
        <taxon>Bacilli</taxon>
        <taxon>Bacillales</taxon>
        <taxon>Paenibacillaceae</taxon>
        <taxon>Paenibacillus</taxon>
    </lineage>
</organism>
<keyword evidence="3" id="KW-1185">Reference proteome</keyword>
<reference evidence="2 3" key="1">
    <citation type="submission" date="2017-03" db="EMBL/GenBank/DDBJ databases">
        <title>Isolation of Levoglucosan Utilizing Bacteria.</title>
        <authorList>
            <person name="Arya A.S."/>
        </authorList>
    </citation>
    <scope>NUCLEOTIDE SEQUENCE [LARGE SCALE GENOMIC DNA]</scope>
    <source>
        <strain evidence="2 3">MEC069</strain>
    </source>
</reference>
<feature type="region of interest" description="Disordered" evidence="1">
    <location>
        <begin position="65"/>
        <end position="85"/>
    </location>
</feature>
<accession>A0A4Y8PT98</accession>
<dbReference type="RefSeq" id="WP_134756791.1">
    <property type="nucleotide sequence ID" value="NZ_MYFO02000002.1"/>
</dbReference>
<name>A0A4Y8PT98_9BACL</name>
<dbReference type="OrthoDB" id="2666285at2"/>
<dbReference type="EMBL" id="MYFO01000042">
    <property type="protein sequence ID" value="TFE83855.1"/>
    <property type="molecule type" value="Genomic_DNA"/>
</dbReference>
<protein>
    <submittedName>
        <fullName evidence="2">Uncharacterized protein</fullName>
    </submittedName>
</protein>